<keyword evidence="2 4" id="KW-0238">DNA-binding</keyword>
<evidence type="ECO:0000256" key="3">
    <source>
        <dbReference type="ARBA" id="ARBA00023163"/>
    </source>
</evidence>
<evidence type="ECO:0000259" key="5">
    <source>
        <dbReference type="PROSITE" id="PS50977"/>
    </source>
</evidence>
<dbReference type="PROSITE" id="PS50977">
    <property type="entry name" value="HTH_TETR_2"/>
    <property type="match status" value="1"/>
</dbReference>
<reference evidence="6 7" key="1">
    <citation type="journal article" date="2015" name="G3 (Bethesda)">
        <title>Insights into Ongoing Evolution of the Hexachlorocyclohexane Catabolic Pathway from Comparative Genomics of Ten Sphingomonadaceae Strains.</title>
        <authorList>
            <person name="Pearce S.L."/>
            <person name="Oakeshott J.G."/>
            <person name="Pandey G."/>
        </authorList>
    </citation>
    <scope>NUCLEOTIDE SEQUENCE [LARGE SCALE GENOMIC DNA]</scope>
    <source>
        <strain evidence="6 7">LL01</strain>
    </source>
</reference>
<dbReference type="SUPFAM" id="SSF48498">
    <property type="entry name" value="Tetracyclin repressor-like, C-terminal domain"/>
    <property type="match status" value="1"/>
</dbReference>
<proteinExistence type="predicted"/>
<keyword evidence="1" id="KW-0805">Transcription regulation</keyword>
<feature type="DNA-binding region" description="H-T-H motif" evidence="4">
    <location>
        <begin position="46"/>
        <end position="65"/>
    </location>
</feature>
<evidence type="ECO:0000313" key="6">
    <source>
        <dbReference type="EMBL" id="KMS53058.1"/>
    </source>
</evidence>
<dbReference type="InterPro" id="IPR009057">
    <property type="entry name" value="Homeodomain-like_sf"/>
</dbReference>
<evidence type="ECO:0000256" key="2">
    <source>
        <dbReference type="ARBA" id="ARBA00023125"/>
    </source>
</evidence>
<feature type="domain" description="HTH tetR-type" evidence="5">
    <location>
        <begin position="23"/>
        <end position="83"/>
    </location>
</feature>
<dbReference type="InterPro" id="IPR001647">
    <property type="entry name" value="HTH_TetR"/>
</dbReference>
<evidence type="ECO:0000313" key="7">
    <source>
        <dbReference type="Proteomes" id="UP000052232"/>
    </source>
</evidence>
<accession>A0A0J7XPU7</accession>
<gene>
    <name evidence="6" type="ORF">V473_18890</name>
</gene>
<keyword evidence="3" id="KW-0804">Transcription</keyword>
<name>A0A0J7XPU7_9SPHN</name>
<sequence length="221" mass="25000">MDQQMLDRPQRARGRPALNAIQAVDEDRLLGLAFATFAERGYEGTTLRDLSKRLGVSHNLLNVRFGRKEDLWVRAVDWRMAQASPFVEAAFDEPADPEVRLRHLIQRFCLWATSNGDIVSLTNVEGCRSTWRLDHIVERFVLPFQRRLDDLLDAVKRQRPVHDLSTAALMALLVQGVGYYFCAVPMQQRIGAGREVDAIHATAQAERLAGFLLAALLPPIR</sequence>
<dbReference type="EMBL" id="JACT01000005">
    <property type="protein sequence ID" value="KMS53058.1"/>
    <property type="molecule type" value="Genomic_DNA"/>
</dbReference>
<dbReference type="InterPro" id="IPR036271">
    <property type="entry name" value="Tet_transcr_reg_TetR-rel_C_sf"/>
</dbReference>
<dbReference type="Gene3D" id="1.10.357.10">
    <property type="entry name" value="Tetracycline Repressor, domain 2"/>
    <property type="match status" value="1"/>
</dbReference>
<dbReference type="InterPro" id="IPR050109">
    <property type="entry name" value="HTH-type_TetR-like_transc_reg"/>
</dbReference>
<organism evidence="6 7">
    <name type="scientific">Sphingobium cupriresistens LL01</name>
    <dbReference type="NCBI Taxonomy" id="1420583"/>
    <lineage>
        <taxon>Bacteria</taxon>
        <taxon>Pseudomonadati</taxon>
        <taxon>Pseudomonadota</taxon>
        <taxon>Alphaproteobacteria</taxon>
        <taxon>Sphingomonadales</taxon>
        <taxon>Sphingomonadaceae</taxon>
        <taxon>Sphingobium</taxon>
    </lineage>
</organism>
<dbReference type="PANTHER" id="PTHR30055">
    <property type="entry name" value="HTH-TYPE TRANSCRIPTIONAL REGULATOR RUTR"/>
    <property type="match status" value="1"/>
</dbReference>
<keyword evidence="7" id="KW-1185">Reference proteome</keyword>
<dbReference type="PATRIC" id="fig|1420583.3.peg.3575"/>
<comment type="caution">
    <text evidence="6">The sequence shown here is derived from an EMBL/GenBank/DDBJ whole genome shotgun (WGS) entry which is preliminary data.</text>
</comment>
<dbReference type="AlphaFoldDB" id="A0A0J7XPU7"/>
<dbReference type="Pfam" id="PF00440">
    <property type="entry name" value="TetR_N"/>
    <property type="match status" value="1"/>
</dbReference>
<evidence type="ECO:0000256" key="1">
    <source>
        <dbReference type="ARBA" id="ARBA00023015"/>
    </source>
</evidence>
<dbReference type="GO" id="GO:0000976">
    <property type="term" value="F:transcription cis-regulatory region binding"/>
    <property type="evidence" value="ECO:0007669"/>
    <property type="project" value="TreeGrafter"/>
</dbReference>
<dbReference type="GO" id="GO:0003700">
    <property type="term" value="F:DNA-binding transcription factor activity"/>
    <property type="evidence" value="ECO:0007669"/>
    <property type="project" value="TreeGrafter"/>
</dbReference>
<dbReference type="Proteomes" id="UP000052232">
    <property type="component" value="Unassembled WGS sequence"/>
</dbReference>
<dbReference type="SUPFAM" id="SSF46689">
    <property type="entry name" value="Homeodomain-like"/>
    <property type="match status" value="1"/>
</dbReference>
<protein>
    <submittedName>
        <fullName evidence="6">Transcriptional regulator</fullName>
    </submittedName>
</protein>
<dbReference type="PANTHER" id="PTHR30055:SF234">
    <property type="entry name" value="HTH-TYPE TRANSCRIPTIONAL REGULATOR BETI"/>
    <property type="match status" value="1"/>
</dbReference>
<evidence type="ECO:0000256" key="4">
    <source>
        <dbReference type="PROSITE-ProRule" id="PRU00335"/>
    </source>
</evidence>
<dbReference type="STRING" id="1420583.V473_18890"/>
<dbReference type="Gene3D" id="1.10.10.60">
    <property type="entry name" value="Homeodomain-like"/>
    <property type="match status" value="1"/>
</dbReference>